<evidence type="ECO:0000313" key="10">
    <source>
        <dbReference type="EMBL" id="APW82374.1"/>
    </source>
</evidence>
<evidence type="ECO:0000256" key="3">
    <source>
        <dbReference type="ARBA" id="ARBA00021007"/>
    </source>
</evidence>
<dbReference type="EC" id="7.1.1.2" evidence="9"/>
<keyword evidence="9" id="KW-0520">NAD</keyword>
<keyword evidence="7 9" id="KW-0472">Membrane</keyword>
<evidence type="ECO:0000256" key="6">
    <source>
        <dbReference type="ARBA" id="ARBA00022989"/>
    </source>
</evidence>
<protein>
    <recommendedName>
        <fullName evidence="3 9">NADH-ubiquinone oxidoreductase chain 3</fullName>
        <ecNumber evidence="9">7.1.1.2</ecNumber>
    </recommendedName>
</protein>
<dbReference type="GO" id="GO:0008137">
    <property type="term" value="F:NADH dehydrogenase (ubiquinone) activity"/>
    <property type="evidence" value="ECO:0007669"/>
    <property type="project" value="UniProtKB-UniRule"/>
</dbReference>
<comment type="catalytic activity">
    <reaction evidence="8 9">
        <text>a ubiquinone + NADH + 5 H(+)(in) = a ubiquinol + NAD(+) + 4 H(+)(out)</text>
        <dbReference type="Rhea" id="RHEA:29091"/>
        <dbReference type="Rhea" id="RHEA-COMP:9565"/>
        <dbReference type="Rhea" id="RHEA-COMP:9566"/>
        <dbReference type="ChEBI" id="CHEBI:15378"/>
        <dbReference type="ChEBI" id="CHEBI:16389"/>
        <dbReference type="ChEBI" id="CHEBI:17976"/>
        <dbReference type="ChEBI" id="CHEBI:57540"/>
        <dbReference type="ChEBI" id="CHEBI:57945"/>
        <dbReference type="EC" id="7.1.1.2"/>
    </reaction>
</comment>
<organism evidence="10">
    <name type="scientific">Urostyla grandis</name>
    <dbReference type="NCBI Taxonomy" id="57509"/>
    <lineage>
        <taxon>Eukaryota</taxon>
        <taxon>Sar</taxon>
        <taxon>Alveolata</taxon>
        <taxon>Ciliophora</taxon>
        <taxon>Intramacronucleata</taxon>
        <taxon>Spirotrichea</taxon>
        <taxon>Stichotrichia</taxon>
        <taxon>Urostylida</taxon>
        <taxon>Urostylidae</taxon>
        <taxon>Urostyla</taxon>
    </lineage>
</organism>
<evidence type="ECO:0000256" key="8">
    <source>
        <dbReference type="ARBA" id="ARBA00049551"/>
    </source>
</evidence>
<dbReference type="EMBL" id="KX494929">
    <property type="protein sequence ID" value="APW82374.1"/>
    <property type="molecule type" value="Genomic_DNA"/>
</dbReference>
<evidence type="ECO:0000256" key="9">
    <source>
        <dbReference type="RuleBase" id="RU003640"/>
    </source>
</evidence>
<accession>A0A2I4PEM3</accession>
<keyword evidence="9 10" id="KW-0496">Mitochondrion</keyword>
<keyword evidence="5 9" id="KW-0812">Transmembrane</keyword>
<feature type="transmembrane region" description="Helical" evidence="9">
    <location>
        <begin position="6"/>
        <end position="29"/>
    </location>
</feature>
<comment type="similarity">
    <text evidence="2 9">Belongs to the complex I subunit 3 family.</text>
</comment>
<reference evidence="10" key="1">
    <citation type="submission" date="2016-07" db="EMBL/GenBank/DDBJ databases">
        <title>Mitochondrial genome evolution in Stichotrich ciliates.</title>
        <authorList>
            <person name="Chen X."/>
            <person name="Landweber L."/>
        </authorList>
    </citation>
    <scope>NUCLEOTIDE SEQUENCE</scope>
</reference>
<comment type="subcellular location">
    <subcellularLocation>
        <location evidence="1">Membrane</location>
    </subcellularLocation>
    <subcellularLocation>
        <location evidence="9">Mitochondrion membrane</location>
        <topology evidence="9">Multi-pass membrane protein</topology>
    </subcellularLocation>
</comment>
<feature type="transmembrane region" description="Helical" evidence="9">
    <location>
        <begin position="65"/>
        <end position="86"/>
    </location>
</feature>
<keyword evidence="4 9" id="KW-0813">Transport</keyword>
<dbReference type="AlphaFoldDB" id="A0A2I4PEM3"/>
<gene>
    <name evidence="10" type="primary">nad3</name>
</gene>
<dbReference type="Gene3D" id="1.20.58.1610">
    <property type="entry name" value="NADH:ubiquinone/plastoquinone oxidoreductase, chain 3"/>
    <property type="match status" value="1"/>
</dbReference>
<evidence type="ECO:0000256" key="4">
    <source>
        <dbReference type="ARBA" id="ARBA00022448"/>
    </source>
</evidence>
<name>A0A2I4PEM3_9SPIT</name>
<keyword evidence="9" id="KW-0249">Electron transport</keyword>
<dbReference type="InterPro" id="IPR038430">
    <property type="entry name" value="NDAH_ubi_oxred_su3_sf"/>
</dbReference>
<evidence type="ECO:0000256" key="7">
    <source>
        <dbReference type="ARBA" id="ARBA00023136"/>
    </source>
</evidence>
<evidence type="ECO:0000256" key="2">
    <source>
        <dbReference type="ARBA" id="ARBA00008472"/>
    </source>
</evidence>
<keyword evidence="6 9" id="KW-1133">Transmembrane helix</keyword>
<evidence type="ECO:0000256" key="5">
    <source>
        <dbReference type="ARBA" id="ARBA00022692"/>
    </source>
</evidence>
<dbReference type="GO" id="GO:0031966">
    <property type="term" value="C:mitochondrial membrane"/>
    <property type="evidence" value="ECO:0007669"/>
    <property type="project" value="UniProtKB-SubCell"/>
</dbReference>
<sequence>MGDFEVAVYFLSASLLGAIIYNIINIFFFRNLIRRFGIFKASRKDFYECGFRPQFQRPIRIPVQYLLICAFFLVYDMELVFLFPVTAGLNYFAVWDFILLIFFASLFLLSLVFDYERHALSWQY</sequence>
<geneLocation type="mitochondrion" evidence="10"/>
<keyword evidence="9" id="KW-0679">Respiratory chain</keyword>
<keyword evidence="9" id="KW-1278">Translocase</keyword>
<keyword evidence="9" id="KW-0830">Ubiquinone</keyword>
<feature type="transmembrane region" description="Helical" evidence="9">
    <location>
        <begin position="92"/>
        <end position="113"/>
    </location>
</feature>
<dbReference type="InterPro" id="IPR000440">
    <property type="entry name" value="NADH_UbQ/plastoQ_OxRdtase_su3"/>
</dbReference>
<proteinExistence type="inferred from homology"/>
<comment type="function">
    <text evidence="9">Core subunit of the mitochondrial membrane respiratory chain NADH dehydrogenase (Complex I) which catalyzes electron transfer from NADH through the respiratory chain, using ubiquinone as an electron acceptor. Essential for the catalytic activity of complex I.</text>
</comment>
<dbReference type="Pfam" id="PF00507">
    <property type="entry name" value="Oxidored_q4"/>
    <property type="match status" value="1"/>
</dbReference>
<evidence type="ECO:0000256" key="1">
    <source>
        <dbReference type="ARBA" id="ARBA00004370"/>
    </source>
</evidence>